<organism evidence="3 4">
    <name type="scientific">Parelaphostrongylus tenuis</name>
    <name type="common">Meningeal worm</name>
    <dbReference type="NCBI Taxonomy" id="148309"/>
    <lineage>
        <taxon>Eukaryota</taxon>
        <taxon>Metazoa</taxon>
        <taxon>Ecdysozoa</taxon>
        <taxon>Nematoda</taxon>
        <taxon>Chromadorea</taxon>
        <taxon>Rhabditida</taxon>
        <taxon>Rhabditina</taxon>
        <taxon>Rhabditomorpha</taxon>
        <taxon>Strongyloidea</taxon>
        <taxon>Metastrongylidae</taxon>
        <taxon>Parelaphostrongylus</taxon>
    </lineage>
</organism>
<evidence type="ECO:0000313" key="4">
    <source>
        <dbReference type="Proteomes" id="UP001196413"/>
    </source>
</evidence>
<sequence>MRLALALALLVIACVVAIRSDETTESAIDQAAPTESGDALASPEEPAGVTSALPEVEAAGDQVSTPAAAQ</sequence>
<keyword evidence="4" id="KW-1185">Reference proteome</keyword>
<evidence type="ECO:0000256" key="2">
    <source>
        <dbReference type="SAM" id="SignalP"/>
    </source>
</evidence>
<proteinExistence type="predicted"/>
<feature type="signal peptide" evidence="2">
    <location>
        <begin position="1"/>
        <end position="17"/>
    </location>
</feature>
<dbReference type="EMBL" id="JAHQIW010006200">
    <property type="protein sequence ID" value="KAJ1368470.1"/>
    <property type="molecule type" value="Genomic_DNA"/>
</dbReference>
<reference evidence="3" key="1">
    <citation type="submission" date="2021-06" db="EMBL/GenBank/DDBJ databases">
        <title>Parelaphostrongylus tenuis whole genome reference sequence.</title>
        <authorList>
            <person name="Garwood T.J."/>
            <person name="Larsen P.A."/>
            <person name="Fountain-Jones N.M."/>
            <person name="Garbe J.R."/>
            <person name="Macchietto M.G."/>
            <person name="Kania S.A."/>
            <person name="Gerhold R.W."/>
            <person name="Richards J.E."/>
            <person name="Wolf T.M."/>
        </authorList>
    </citation>
    <scope>NUCLEOTIDE SEQUENCE</scope>
    <source>
        <strain evidence="3">MNPRO001-30</strain>
        <tissue evidence="3">Meninges</tissue>
    </source>
</reference>
<evidence type="ECO:0000313" key="3">
    <source>
        <dbReference type="EMBL" id="KAJ1368470.1"/>
    </source>
</evidence>
<dbReference type="AlphaFoldDB" id="A0AAD5R2Q1"/>
<feature type="chain" id="PRO_5042064453" description="Secreted protein" evidence="2">
    <location>
        <begin position="18"/>
        <end position="70"/>
    </location>
</feature>
<name>A0AAD5R2Q1_PARTN</name>
<feature type="region of interest" description="Disordered" evidence="1">
    <location>
        <begin position="23"/>
        <end position="70"/>
    </location>
</feature>
<comment type="caution">
    <text evidence="3">The sequence shown here is derived from an EMBL/GenBank/DDBJ whole genome shotgun (WGS) entry which is preliminary data.</text>
</comment>
<dbReference type="Proteomes" id="UP001196413">
    <property type="component" value="Unassembled WGS sequence"/>
</dbReference>
<protein>
    <recommendedName>
        <fullName evidence="5">Secreted protein</fullName>
    </recommendedName>
</protein>
<accession>A0AAD5R2Q1</accession>
<keyword evidence="2" id="KW-0732">Signal</keyword>
<gene>
    <name evidence="3" type="ORF">KIN20_029604</name>
</gene>
<evidence type="ECO:0008006" key="5">
    <source>
        <dbReference type="Google" id="ProtNLM"/>
    </source>
</evidence>
<evidence type="ECO:0000256" key="1">
    <source>
        <dbReference type="SAM" id="MobiDB-lite"/>
    </source>
</evidence>